<reference evidence="1 2" key="1">
    <citation type="submission" date="2020-04" db="EMBL/GenBank/DDBJ databases">
        <title>Draft genome sequence of Caldanaerobacter sunterraneus. strain 1523vc isolated from Griffin hot spring, Kamchatka, Russia.</title>
        <authorList>
            <person name="Toshchakov S.V."/>
            <person name="Podosokorskaya O.A."/>
            <person name="Kublanov I.V."/>
            <person name="Korzhenkov A."/>
            <person name="Patrushev M.V."/>
        </authorList>
    </citation>
    <scope>NUCLEOTIDE SEQUENCE [LARGE SCALE GENOMIC DNA]</scope>
    <source>
        <strain evidence="1 2">1523vc</strain>
    </source>
</reference>
<dbReference type="EMBL" id="JABEQB010000025">
    <property type="protein sequence ID" value="NNG67350.1"/>
    <property type="molecule type" value="Genomic_DNA"/>
</dbReference>
<name>A0A7Y2L8P1_9THEO</name>
<comment type="caution">
    <text evidence="1">The sequence shown here is derived from an EMBL/GenBank/DDBJ whole genome shotgun (WGS) entry which is preliminary data.</text>
</comment>
<sequence length="127" mass="14238">MKSPYSRMLKIIREQGAYHNPPPIQIGEVISPPPNIKIRVGDLQLDRDDVLIADYLLADYARQIELKNVTLQSTLSTVAEHTHTIDSFQINQANLKLKDTLKTGDLVALLATADRQTFIVLCKVVKT</sequence>
<dbReference type="AlphaFoldDB" id="A0A7Y2L8P1"/>
<organism evidence="1 2">
    <name type="scientific">Caldanaerobacter subterraneus</name>
    <dbReference type="NCBI Taxonomy" id="911092"/>
    <lineage>
        <taxon>Bacteria</taxon>
        <taxon>Bacillati</taxon>
        <taxon>Bacillota</taxon>
        <taxon>Clostridia</taxon>
        <taxon>Thermoanaerobacterales</taxon>
        <taxon>Thermoanaerobacteraceae</taxon>
        <taxon>Caldanaerobacter</taxon>
    </lineage>
</organism>
<proteinExistence type="predicted"/>
<accession>A0A7Y2L8P1</accession>
<protein>
    <submittedName>
        <fullName evidence="1">DUF2577 domain-containing protein</fullName>
    </submittedName>
</protein>
<dbReference type="Pfam" id="PF10844">
    <property type="entry name" value="DUF2577"/>
    <property type="match status" value="1"/>
</dbReference>
<dbReference type="Proteomes" id="UP000529861">
    <property type="component" value="Unassembled WGS sequence"/>
</dbReference>
<evidence type="ECO:0000313" key="1">
    <source>
        <dbReference type="EMBL" id="NNG67350.1"/>
    </source>
</evidence>
<dbReference type="InterPro" id="IPR022555">
    <property type="entry name" value="DUF2577"/>
</dbReference>
<evidence type="ECO:0000313" key="2">
    <source>
        <dbReference type="Proteomes" id="UP000529861"/>
    </source>
</evidence>
<gene>
    <name evidence="1" type="ORF">HKI81_08970</name>
</gene>